<keyword evidence="1" id="KW-0808">Transferase</keyword>
<dbReference type="Proteomes" id="UP000019150">
    <property type="component" value="Chromosome"/>
</dbReference>
<dbReference type="PANTHER" id="PTHR34817">
    <property type="entry name" value="NUCLEOTIDYLTRANSFERASE"/>
    <property type="match status" value="1"/>
</dbReference>
<dbReference type="InterPro" id="IPR018775">
    <property type="entry name" value="RlaP"/>
</dbReference>
<sequence length="220" mass="24486">MEGIVGSQAYGLATSDSDTDYAGIYVEPTRRLLGLHPPTRRSRTGRGEADAIYHEVGKAMGLMLSCNPTAYELLWLDDYSAITVLGRELVELRGCFASAQRVRRAYFGYAVAQAGDLERAPHPSAARRAKQARHAMRLLWQGYRLYTTGFLPIRLPDPQRFHDFGALAAAEGADPVRELLAEYETAFDSATPALPEEPDEQPIDDLLQRIRQAYLDRKAS</sequence>
<dbReference type="EMBL" id="CP006850">
    <property type="protein sequence ID" value="AHH18829.1"/>
    <property type="molecule type" value="Genomic_DNA"/>
</dbReference>
<dbReference type="eggNOG" id="COG3541">
    <property type="taxonomic scope" value="Bacteria"/>
</dbReference>
<reference evidence="1 2" key="1">
    <citation type="journal article" date="2014" name="Appl. Environ. Microbiol.">
        <title>Insights into the Microbial Degradation of Rubber and Gutta-Percha by Analysis of the Complete Genome of Nocardia nova SH22a.</title>
        <authorList>
            <person name="Luo Q."/>
            <person name="Hiessl S."/>
            <person name="Poehlein A."/>
            <person name="Daniel R."/>
            <person name="Steinbuchel A."/>
        </authorList>
    </citation>
    <scope>NUCLEOTIDE SEQUENCE [LARGE SCALE GENOMIC DNA]</scope>
    <source>
        <strain evidence="1">SH22a</strain>
    </source>
</reference>
<protein>
    <submittedName>
        <fullName evidence="1">Putative nucleotidyltransferase</fullName>
    </submittedName>
</protein>
<gene>
    <name evidence="1" type="ORF">NONO_c40450</name>
</gene>
<dbReference type="HOGENOM" id="CLU_084778_0_0_11"/>
<accession>W5TI36</accession>
<organism evidence="1 2">
    <name type="scientific">Nocardia nova SH22a</name>
    <dbReference type="NCBI Taxonomy" id="1415166"/>
    <lineage>
        <taxon>Bacteria</taxon>
        <taxon>Bacillati</taxon>
        <taxon>Actinomycetota</taxon>
        <taxon>Actinomycetes</taxon>
        <taxon>Mycobacteriales</taxon>
        <taxon>Nocardiaceae</taxon>
        <taxon>Nocardia</taxon>
    </lineage>
</organism>
<dbReference type="GO" id="GO:0016740">
    <property type="term" value="F:transferase activity"/>
    <property type="evidence" value="ECO:0007669"/>
    <property type="project" value="UniProtKB-KW"/>
</dbReference>
<keyword evidence="2" id="KW-1185">Reference proteome</keyword>
<evidence type="ECO:0000313" key="1">
    <source>
        <dbReference type="EMBL" id="AHH18829.1"/>
    </source>
</evidence>
<dbReference type="KEGG" id="nno:NONO_c40450"/>
<proteinExistence type="predicted"/>
<dbReference type="AlphaFoldDB" id="W5TI36"/>
<dbReference type="PANTHER" id="PTHR34817:SF1">
    <property type="entry name" value="NUCLEOTIDYLTRANSFERASE"/>
    <property type="match status" value="1"/>
</dbReference>
<name>W5TI36_9NOCA</name>
<dbReference type="STRING" id="1415166.NONO_c40450"/>
<evidence type="ECO:0000313" key="2">
    <source>
        <dbReference type="Proteomes" id="UP000019150"/>
    </source>
</evidence>
<dbReference type="PATRIC" id="fig|1415166.3.peg.4150"/>
<dbReference type="Pfam" id="PF10127">
    <property type="entry name" value="RlaP"/>
    <property type="match status" value="1"/>
</dbReference>